<comment type="caution">
    <text evidence="1">The sequence shown here is derived from an EMBL/GenBank/DDBJ whole genome shotgun (WGS) entry which is preliminary data.</text>
</comment>
<dbReference type="RefSeq" id="WP_378958897.1">
    <property type="nucleotide sequence ID" value="NZ_JBHRXC010000016.1"/>
</dbReference>
<name>A0ABV8NIZ6_9SPHI</name>
<dbReference type="Proteomes" id="UP001595792">
    <property type="component" value="Unassembled WGS sequence"/>
</dbReference>
<protein>
    <submittedName>
        <fullName evidence="1">Uncharacterized protein</fullName>
    </submittedName>
</protein>
<dbReference type="Gene3D" id="1.20.120.330">
    <property type="entry name" value="Nucleotidyltransferases domain 2"/>
    <property type="match status" value="1"/>
</dbReference>
<evidence type="ECO:0000313" key="2">
    <source>
        <dbReference type="Proteomes" id="UP001595792"/>
    </source>
</evidence>
<gene>
    <name evidence="1" type="ORF">ACFOUY_02645</name>
</gene>
<evidence type="ECO:0000313" key="1">
    <source>
        <dbReference type="EMBL" id="MFC4195594.1"/>
    </source>
</evidence>
<keyword evidence="2" id="KW-1185">Reference proteome</keyword>
<reference evidence="2" key="1">
    <citation type="journal article" date="2019" name="Int. J. Syst. Evol. Microbiol.">
        <title>The Global Catalogue of Microorganisms (GCM) 10K type strain sequencing project: providing services to taxonomists for standard genome sequencing and annotation.</title>
        <authorList>
            <consortium name="The Broad Institute Genomics Platform"/>
            <consortium name="The Broad Institute Genome Sequencing Center for Infectious Disease"/>
            <person name="Wu L."/>
            <person name="Ma J."/>
        </authorList>
    </citation>
    <scope>NUCLEOTIDE SEQUENCE [LARGE SCALE GENOMIC DNA]</scope>
    <source>
        <strain evidence="2">CCM 8689</strain>
    </source>
</reference>
<dbReference type="EMBL" id="JBHSBY010000016">
    <property type="protein sequence ID" value="MFC4195594.1"/>
    <property type="molecule type" value="Genomic_DNA"/>
</dbReference>
<proteinExistence type="predicted"/>
<sequence>MMAKSYSGSRYKDDFSVCGRDAESLYQRVASFLMLAKEMCNEKIELLDQEAALHAVLKNAEAVQIVTTEQIEN</sequence>
<accession>A0ABV8NIZ6</accession>
<organism evidence="1 2">
    <name type="scientific">Pedobacter jamesrossensis</name>
    <dbReference type="NCBI Taxonomy" id="1908238"/>
    <lineage>
        <taxon>Bacteria</taxon>
        <taxon>Pseudomonadati</taxon>
        <taxon>Bacteroidota</taxon>
        <taxon>Sphingobacteriia</taxon>
        <taxon>Sphingobacteriales</taxon>
        <taxon>Sphingobacteriaceae</taxon>
        <taxon>Pedobacter</taxon>
    </lineage>
</organism>